<comment type="similarity">
    <text evidence="3">Belongs to the FliH family.</text>
</comment>
<dbReference type="InterPro" id="IPR018035">
    <property type="entry name" value="Flagellar_FliH/T3SS_HrpE"/>
</dbReference>
<dbReference type="Proteomes" id="UP000262073">
    <property type="component" value="Chromosome"/>
</dbReference>
<evidence type="ECO:0000256" key="2">
    <source>
        <dbReference type="ARBA" id="ARBA00004496"/>
    </source>
</evidence>
<evidence type="ECO:0000256" key="9">
    <source>
        <dbReference type="ARBA" id="ARBA00023225"/>
    </source>
</evidence>
<comment type="function">
    <text evidence="1">Needed for flagellar regrowth and assembly.</text>
</comment>
<organism evidence="12 13">
    <name type="scientific">Salinimonas sediminis</name>
    <dbReference type="NCBI Taxonomy" id="2303538"/>
    <lineage>
        <taxon>Bacteria</taxon>
        <taxon>Pseudomonadati</taxon>
        <taxon>Pseudomonadota</taxon>
        <taxon>Gammaproteobacteria</taxon>
        <taxon>Alteromonadales</taxon>
        <taxon>Alteromonadaceae</taxon>
        <taxon>Alteromonas/Salinimonas group</taxon>
        <taxon>Salinimonas</taxon>
    </lineage>
</organism>
<dbReference type="RefSeq" id="WP_117315765.1">
    <property type="nucleotide sequence ID" value="NZ_CP031769.1"/>
</dbReference>
<dbReference type="PANTHER" id="PTHR34982:SF1">
    <property type="entry name" value="FLAGELLAR ASSEMBLY PROTEIN FLIH"/>
    <property type="match status" value="1"/>
</dbReference>
<gene>
    <name evidence="12" type="primary">fliH</name>
    <name evidence="12" type="ORF">D0Y50_04735</name>
</gene>
<feature type="domain" description="Flagellar assembly protein FliH/Type III secretion system HrpE" evidence="11">
    <location>
        <begin position="120"/>
        <end position="245"/>
    </location>
</feature>
<dbReference type="PRINTS" id="PR01003">
    <property type="entry name" value="FLGFLIH"/>
</dbReference>
<dbReference type="GO" id="GO:0071973">
    <property type="term" value="P:bacterial-type flagellum-dependent cell motility"/>
    <property type="evidence" value="ECO:0007669"/>
    <property type="project" value="InterPro"/>
</dbReference>
<dbReference type="EMBL" id="CP031769">
    <property type="protein sequence ID" value="AXR05743.1"/>
    <property type="molecule type" value="Genomic_DNA"/>
</dbReference>
<keyword evidence="12" id="KW-0969">Cilium</keyword>
<feature type="compositionally biased region" description="Basic and acidic residues" evidence="10">
    <location>
        <begin position="26"/>
        <end position="43"/>
    </location>
</feature>
<evidence type="ECO:0000256" key="7">
    <source>
        <dbReference type="ARBA" id="ARBA00022795"/>
    </source>
</evidence>
<feature type="compositionally biased region" description="Polar residues" evidence="10">
    <location>
        <begin position="1"/>
        <end position="11"/>
    </location>
</feature>
<proteinExistence type="inferred from homology"/>
<reference evidence="12 13" key="1">
    <citation type="submission" date="2018-08" db="EMBL/GenBank/DDBJ databases">
        <title>Salinimonas sediminis sp. nov., a piezophilic bacterium isolated from a deep-sea sediment sample from the New Britain Trench.</title>
        <authorList>
            <person name="Cao J."/>
        </authorList>
    </citation>
    <scope>NUCLEOTIDE SEQUENCE [LARGE SCALE GENOMIC DNA]</scope>
    <source>
        <strain evidence="12 13">N102</strain>
    </source>
</reference>
<comment type="subcellular location">
    <subcellularLocation>
        <location evidence="2">Cytoplasm</location>
    </subcellularLocation>
</comment>
<keyword evidence="7" id="KW-1005">Bacterial flagellum biogenesis</keyword>
<dbReference type="Pfam" id="PF02108">
    <property type="entry name" value="FliH"/>
    <property type="match status" value="1"/>
</dbReference>
<keyword evidence="13" id="KW-1185">Reference proteome</keyword>
<dbReference type="GO" id="GO:0009288">
    <property type="term" value="C:bacterial-type flagellum"/>
    <property type="evidence" value="ECO:0007669"/>
    <property type="project" value="InterPro"/>
</dbReference>
<evidence type="ECO:0000256" key="8">
    <source>
        <dbReference type="ARBA" id="ARBA00022927"/>
    </source>
</evidence>
<dbReference type="InterPro" id="IPR000563">
    <property type="entry name" value="Flag_FliH"/>
</dbReference>
<evidence type="ECO:0000313" key="12">
    <source>
        <dbReference type="EMBL" id="AXR05743.1"/>
    </source>
</evidence>
<dbReference type="GO" id="GO:0003774">
    <property type="term" value="F:cytoskeletal motor activity"/>
    <property type="evidence" value="ECO:0007669"/>
    <property type="project" value="InterPro"/>
</dbReference>
<dbReference type="OrthoDB" id="8480773at2"/>
<dbReference type="PANTHER" id="PTHR34982">
    <property type="entry name" value="YOP PROTEINS TRANSLOCATION PROTEIN L"/>
    <property type="match status" value="1"/>
</dbReference>
<accession>A0A346NJN6</accession>
<evidence type="ECO:0000313" key="13">
    <source>
        <dbReference type="Proteomes" id="UP000262073"/>
    </source>
</evidence>
<dbReference type="NCBIfam" id="NF004270">
    <property type="entry name" value="PRK05687.2-1"/>
    <property type="match status" value="1"/>
</dbReference>
<dbReference type="AlphaFoldDB" id="A0A346NJN6"/>
<evidence type="ECO:0000259" key="11">
    <source>
        <dbReference type="Pfam" id="PF02108"/>
    </source>
</evidence>
<dbReference type="KEGG" id="salm:D0Y50_04735"/>
<keyword evidence="6" id="KW-0963">Cytoplasm</keyword>
<keyword evidence="5" id="KW-0813">Transport</keyword>
<sequence>MSDYDNPNTPDNDAKLWDLPFVDDPQQAKRDRTTNALNRRSDWVYEPPEEEEQITLPTLEEIEAIRQAARDEGYAEGKQAGFKEGQTQGLEQGHAEGLKTGHEEGLAQGLEEAREQVETQIQQWQSLTETLHDPLSQLTVESREQLARLAVALARAVIRSEVQTTDTVIMQALSEGIKALPITENQYQIQLHPEDVALVTSHFTEQTIAEKGWKLVEVPGMARGGCDIITSQNAVDVTIERRCRDILDKFLLEQGLSGE</sequence>
<name>A0A346NJN6_9ALTE</name>
<evidence type="ECO:0000256" key="4">
    <source>
        <dbReference type="ARBA" id="ARBA00016507"/>
    </source>
</evidence>
<dbReference type="GO" id="GO:0015031">
    <property type="term" value="P:protein transport"/>
    <property type="evidence" value="ECO:0007669"/>
    <property type="project" value="UniProtKB-KW"/>
</dbReference>
<keyword evidence="8" id="KW-0653">Protein transport</keyword>
<dbReference type="InterPro" id="IPR051472">
    <property type="entry name" value="T3SS_Stator/FliH"/>
</dbReference>
<protein>
    <recommendedName>
        <fullName evidence="4">Flagellar assembly protein FliH</fullName>
    </recommendedName>
</protein>
<keyword evidence="12" id="KW-0282">Flagellum</keyword>
<evidence type="ECO:0000256" key="5">
    <source>
        <dbReference type="ARBA" id="ARBA00022448"/>
    </source>
</evidence>
<keyword evidence="12" id="KW-0966">Cell projection</keyword>
<dbReference type="GO" id="GO:0044781">
    <property type="term" value="P:bacterial-type flagellum organization"/>
    <property type="evidence" value="ECO:0007669"/>
    <property type="project" value="UniProtKB-KW"/>
</dbReference>
<keyword evidence="9" id="KW-1006">Bacterial flagellum protein export</keyword>
<evidence type="ECO:0000256" key="10">
    <source>
        <dbReference type="SAM" id="MobiDB-lite"/>
    </source>
</evidence>
<feature type="region of interest" description="Disordered" evidence="10">
    <location>
        <begin position="1"/>
        <end position="52"/>
    </location>
</feature>
<evidence type="ECO:0000256" key="3">
    <source>
        <dbReference type="ARBA" id="ARBA00006602"/>
    </source>
</evidence>
<dbReference type="GO" id="GO:0005829">
    <property type="term" value="C:cytosol"/>
    <property type="evidence" value="ECO:0007669"/>
    <property type="project" value="TreeGrafter"/>
</dbReference>
<evidence type="ECO:0000256" key="6">
    <source>
        <dbReference type="ARBA" id="ARBA00022490"/>
    </source>
</evidence>
<evidence type="ECO:0000256" key="1">
    <source>
        <dbReference type="ARBA" id="ARBA00003041"/>
    </source>
</evidence>